<dbReference type="Proteomes" id="UP000689195">
    <property type="component" value="Unassembled WGS sequence"/>
</dbReference>
<protein>
    <submittedName>
        <fullName evidence="1">Uncharacterized protein</fullName>
    </submittedName>
</protein>
<name>A0A8S1Y5S6_9CILI</name>
<dbReference type="AlphaFoldDB" id="A0A8S1Y5S6"/>
<dbReference type="EMBL" id="CAJJDO010000153">
    <property type="protein sequence ID" value="CAD8209199.1"/>
    <property type="molecule type" value="Genomic_DNA"/>
</dbReference>
<reference evidence="1" key="1">
    <citation type="submission" date="2021-01" db="EMBL/GenBank/DDBJ databases">
        <authorList>
            <consortium name="Genoscope - CEA"/>
            <person name="William W."/>
        </authorList>
    </citation>
    <scope>NUCLEOTIDE SEQUENCE</scope>
</reference>
<organism evidence="1 2">
    <name type="scientific">Paramecium pentaurelia</name>
    <dbReference type="NCBI Taxonomy" id="43138"/>
    <lineage>
        <taxon>Eukaryota</taxon>
        <taxon>Sar</taxon>
        <taxon>Alveolata</taxon>
        <taxon>Ciliophora</taxon>
        <taxon>Intramacronucleata</taxon>
        <taxon>Oligohymenophorea</taxon>
        <taxon>Peniculida</taxon>
        <taxon>Parameciidae</taxon>
        <taxon>Paramecium</taxon>
    </lineage>
</organism>
<accession>A0A8S1Y5S6</accession>
<dbReference type="PANTHER" id="PTHR33706">
    <property type="entry name" value="MORN VARIANT REPEAT PROTEIN"/>
    <property type="match status" value="1"/>
</dbReference>
<dbReference type="OrthoDB" id="298777at2759"/>
<dbReference type="PANTHER" id="PTHR33706:SF1">
    <property type="entry name" value="TPR REPEAT PROTEIN"/>
    <property type="match status" value="1"/>
</dbReference>
<sequence>MIQRVTSTQIDEKNYGLQSQDLQKKAFEKLKLRIFQGSKIITNCIEFHNFFQNCLELILNDFYFPNQYPDNIPYFKMMHNDQDGCQIICYGQYYLGLKNSTFIFKYRDNSNESFQNILINQQIEKCEYNEQGLKKGRWIKIDKNFSNAKLFKMVNIITVKSAINGIYSIEKIKVRNGQLQVEENMIVKEKNKVNGLFWRKKQSNCHIKQDLIIMIGKSYIRMQLIKTYPLQNVINLCDLCIQCFIIQKVESIIYLYDDDEFPSKYKKYVNQSFQFCKSKILGFKICQYLEGKKQGELNIVYNNMKIGGGEFNLNGCKQGFWTKFYKYITPQIYVIYQGEYNDGQKINKWSYEWIEPLTRNCKIIGGGIYDQNQLKQGEWTELSNNFKEDFQVILTGQYKNGIKQGQWNTLFRRNQKTRFKKICGGLYNEEGIKEGQWTELTSYFSEKCKIVWCGEYKGGNKNGQWFLQQKTIKFDKGQSEKQTEIIGGGEYDLNSFKIGNWTELLENQNENYQAVNEGQYHNGIKTNKWIIKYRYSDSQPFEIIGGGEYDKKGRKQGKWEDLAKNFSDSCQLIVNENYQAGIIQGQHMIKLRKISGSNLQLEDLEIGQLKLGRKEGNWIEISNNFKEYLKNIKDILKYFIKGCTIKGLRKECGKYNLGNNPIRNLLILGEAFMKMVEKYNHGLILMMNFADYQEGKKVNFCEIKYRGLQENEFKRIGQGEYDGNGMKDKEWVQPNENFWRFNQLIDYGQYRNGVKIKQWQIIRDTNLIIEQGDYNQDGRKHGIWVEFDDKGFRNFITSWQGTYDQGKKTGEWIWQIFQKQINSWKYVGNFHYDDEEMKNGICTEIDQNYLLNKFTYIGMYSNGRKVGQFKEKLNKI</sequence>
<keyword evidence="2" id="KW-1185">Reference proteome</keyword>
<gene>
    <name evidence="1" type="ORF">PPENT_87.1.T1530115</name>
</gene>
<evidence type="ECO:0000313" key="2">
    <source>
        <dbReference type="Proteomes" id="UP000689195"/>
    </source>
</evidence>
<proteinExistence type="predicted"/>
<comment type="caution">
    <text evidence="1">The sequence shown here is derived from an EMBL/GenBank/DDBJ whole genome shotgun (WGS) entry which is preliminary data.</text>
</comment>
<evidence type="ECO:0000313" key="1">
    <source>
        <dbReference type="EMBL" id="CAD8209199.1"/>
    </source>
</evidence>